<feature type="transmembrane region" description="Helical" evidence="1">
    <location>
        <begin position="146"/>
        <end position="167"/>
    </location>
</feature>
<sequence length="227" mass="24047">MPKAAAERPLEWATGRYGWDGFDLRELDRVVLDYAPIELALAKRWSRRSALGRACAGAVFALSLIGLMAAVLMGIATLAGVDGEALPVLVFACSGLGCAAVAGFFVPWLLTPYRQWDRTLCGLSVMIAVSAAASIVSVLARDLEAGPPWLLAAPCLVLLLAALGAIVGDVRLRTDAKPPPVDLAALTPDELDVLLAVRRKTLRVLRSRGVVSYPDCAAFEKAPLDPS</sequence>
<name>A0A4S8PMJ9_9ACTN</name>
<comment type="caution">
    <text evidence="2">The sequence shown here is derived from an EMBL/GenBank/DDBJ whole genome shotgun (WGS) entry which is preliminary data.</text>
</comment>
<keyword evidence="3" id="KW-1185">Reference proteome</keyword>
<proteinExistence type="predicted"/>
<dbReference type="OrthoDB" id="5182281at2"/>
<accession>A0A4S8PMJ9</accession>
<feature type="transmembrane region" description="Helical" evidence="1">
    <location>
        <begin position="120"/>
        <end position="140"/>
    </location>
</feature>
<evidence type="ECO:0000256" key="1">
    <source>
        <dbReference type="SAM" id="Phobius"/>
    </source>
</evidence>
<gene>
    <name evidence="2" type="ORF">E9998_08435</name>
</gene>
<evidence type="ECO:0000313" key="3">
    <source>
        <dbReference type="Proteomes" id="UP000305792"/>
    </source>
</evidence>
<keyword evidence="1" id="KW-0812">Transmembrane</keyword>
<dbReference type="AlphaFoldDB" id="A0A4S8PMJ9"/>
<protein>
    <submittedName>
        <fullName evidence="2">Uncharacterized protein</fullName>
    </submittedName>
</protein>
<evidence type="ECO:0000313" key="2">
    <source>
        <dbReference type="EMBL" id="THV29524.1"/>
    </source>
</evidence>
<reference evidence="2 3" key="1">
    <citation type="journal article" date="2018" name="Int. J. Syst. Evol. Microbiol.">
        <title>Glycomyces paridis sp. nov., isolated from the medicinal plant Paris polyphylla.</title>
        <authorList>
            <person name="Fang X.M."/>
            <person name="Bai J.L."/>
            <person name="Su J."/>
            <person name="Zhao L.L."/>
            <person name="Liu H.Y."/>
            <person name="Ma B.P."/>
            <person name="Zhang Y.Q."/>
            <person name="Yu L.Y."/>
        </authorList>
    </citation>
    <scope>NUCLEOTIDE SEQUENCE [LARGE SCALE GENOMIC DNA]</scope>
    <source>
        <strain evidence="2 3">CPCC 204357</strain>
    </source>
</reference>
<organism evidence="2 3">
    <name type="scientific">Glycomyces paridis</name>
    <dbReference type="NCBI Taxonomy" id="2126555"/>
    <lineage>
        <taxon>Bacteria</taxon>
        <taxon>Bacillati</taxon>
        <taxon>Actinomycetota</taxon>
        <taxon>Actinomycetes</taxon>
        <taxon>Glycomycetales</taxon>
        <taxon>Glycomycetaceae</taxon>
        <taxon>Glycomyces</taxon>
    </lineage>
</organism>
<feature type="transmembrane region" description="Helical" evidence="1">
    <location>
        <begin position="54"/>
        <end position="79"/>
    </location>
</feature>
<feature type="transmembrane region" description="Helical" evidence="1">
    <location>
        <begin position="85"/>
        <end position="108"/>
    </location>
</feature>
<keyword evidence="1" id="KW-1133">Transmembrane helix</keyword>
<keyword evidence="1" id="KW-0472">Membrane</keyword>
<dbReference type="EMBL" id="STGX01000005">
    <property type="protein sequence ID" value="THV29524.1"/>
    <property type="molecule type" value="Genomic_DNA"/>
</dbReference>
<dbReference type="Proteomes" id="UP000305792">
    <property type="component" value="Unassembled WGS sequence"/>
</dbReference>
<dbReference type="RefSeq" id="WP_136529267.1">
    <property type="nucleotide sequence ID" value="NZ_STGX01000005.1"/>
</dbReference>